<dbReference type="EMBL" id="GBRH01191761">
    <property type="protein sequence ID" value="JAE06135.1"/>
    <property type="molecule type" value="Transcribed_RNA"/>
</dbReference>
<proteinExistence type="predicted"/>
<sequence>MILRSCCVTPILLRNYLALLSKTAERAIRFISG</sequence>
<dbReference type="AlphaFoldDB" id="A0A0A9EZH4"/>
<accession>A0A0A9EZH4</accession>
<reference evidence="1" key="2">
    <citation type="journal article" date="2015" name="Data Brief">
        <title>Shoot transcriptome of the giant reed, Arundo donax.</title>
        <authorList>
            <person name="Barrero R.A."/>
            <person name="Guerrero F.D."/>
            <person name="Moolhuijzen P."/>
            <person name="Goolsby J.A."/>
            <person name="Tidwell J."/>
            <person name="Bellgard S.E."/>
            <person name="Bellgard M.I."/>
        </authorList>
    </citation>
    <scope>NUCLEOTIDE SEQUENCE</scope>
    <source>
        <tissue evidence="1">Shoot tissue taken approximately 20 cm above the soil surface</tissue>
    </source>
</reference>
<name>A0A0A9EZH4_ARUDO</name>
<evidence type="ECO:0000313" key="1">
    <source>
        <dbReference type="EMBL" id="JAE06135.1"/>
    </source>
</evidence>
<reference evidence="1" key="1">
    <citation type="submission" date="2014-09" db="EMBL/GenBank/DDBJ databases">
        <authorList>
            <person name="Magalhaes I.L.F."/>
            <person name="Oliveira U."/>
            <person name="Santos F.R."/>
            <person name="Vidigal T.H.D.A."/>
            <person name="Brescovit A.D."/>
            <person name="Santos A.J."/>
        </authorList>
    </citation>
    <scope>NUCLEOTIDE SEQUENCE</scope>
    <source>
        <tissue evidence="1">Shoot tissue taken approximately 20 cm above the soil surface</tissue>
    </source>
</reference>
<organism evidence="1">
    <name type="scientific">Arundo donax</name>
    <name type="common">Giant reed</name>
    <name type="synonym">Donax arundinaceus</name>
    <dbReference type="NCBI Taxonomy" id="35708"/>
    <lineage>
        <taxon>Eukaryota</taxon>
        <taxon>Viridiplantae</taxon>
        <taxon>Streptophyta</taxon>
        <taxon>Embryophyta</taxon>
        <taxon>Tracheophyta</taxon>
        <taxon>Spermatophyta</taxon>
        <taxon>Magnoliopsida</taxon>
        <taxon>Liliopsida</taxon>
        <taxon>Poales</taxon>
        <taxon>Poaceae</taxon>
        <taxon>PACMAD clade</taxon>
        <taxon>Arundinoideae</taxon>
        <taxon>Arundineae</taxon>
        <taxon>Arundo</taxon>
    </lineage>
</organism>
<protein>
    <submittedName>
        <fullName evidence="1">Uncharacterized protein</fullName>
    </submittedName>
</protein>